<reference evidence="1 2" key="1">
    <citation type="submission" date="2023-02" db="EMBL/GenBank/DDBJ databases">
        <title>LHISI_Scaffold_Assembly.</title>
        <authorList>
            <person name="Stuart O.P."/>
            <person name="Cleave R."/>
            <person name="Magrath M.J.L."/>
            <person name="Mikheyev A.S."/>
        </authorList>
    </citation>
    <scope>NUCLEOTIDE SEQUENCE [LARGE SCALE GENOMIC DNA]</scope>
    <source>
        <strain evidence="1">Daus_M_001</strain>
        <tissue evidence="1">Leg muscle</tissue>
    </source>
</reference>
<keyword evidence="2" id="KW-1185">Reference proteome</keyword>
<comment type="caution">
    <text evidence="1">The sequence shown here is derived from an EMBL/GenBank/DDBJ whole genome shotgun (WGS) entry which is preliminary data.</text>
</comment>
<protein>
    <recommendedName>
        <fullName evidence="3">DDE-1 domain-containing protein</fullName>
    </recommendedName>
</protein>
<dbReference type="EMBL" id="JARBHB010000004">
    <property type="protein sequence ID" value="KAJ8886441.1"/>
    <property type="molecule type" value="Genomic_DNA"/>
</dbReference>
<evidence type="ECO:0008006" key="3">
    <source>
        <dbReference type="Google" id="ProtNLM"/>
    </source>
</evidence>
<proteinExistence type="predicted"/>
<name>A0ABQ9HPZ1_9NEOP</name>
<dbReference type="Proteomes" id="UP001159363">
    <property type="component" value="Chromosome X"/>
</dbReference>
<sequence length="132" mass="15627">MTSEFFEKWLVKLYKKMSKQKQEVLFFIGNCIAHKSIPVLKNVKVPTDQGVIKNFNFKHFYRQLVENILTANEDKRHFGCVTVHGKKLKARQMQIVSRTLDLHNEETKMTSKIKIKEVTTRRSCQLWEVLET</sequence>
<gene>
    <name evidence="1" type="ORF">PR048_012652</name>
</gene>
<evidence type="ECO:0000313" key="1">
    <source>
        <dbReference type="EMBL" id="KAJ8886441.1"/>
    </source>
</evidence>
<organism evidence="1 2">
    <name type="scientific">Dryococelus australis</name>
    <dbReference type="NCBI Taxonomy" id="614101"/>
    <lineage>
        <taxon>Eukaryota</taxon>
        <taxon>Metazoa</taxon>
        <taxon>Ecdysozoa</taxon>
        <taxon>Arthropoda</taxon>
        <taxon>Hexapoda</taxon>
        <taxon>Insecta</taxon>
        <taxon>Pterygota</taxon>
        <taxon>Neoptera</taxon>
        <taxon>Polyneoptera</taxon>
        <taxon>Phasmatodea</taxon>
        <taxon>Verophasmatodea</taxon>
        <taxon>Anareolatae</taxon>
        <taxon>Phasmatidae</taxon>
        <taxon>Eurycanthinae</taxon>
        <taxon>Dryococelus</taxon>
    </lineage>
</organism>
<accession>A0ABQ9HPZ1</accession>
<evidence type="ECO:0000313" key="2">
    <source>
        <dbReference type="Proteomes" id="UP001159363"/>
    </source>
</evidence>